<feature type="region of interest" description="Disordered" evidence="1">
    <location>
        <begin position="47"/>
        <end position="69"/>
    </location>
</feature>
<gene>
    <name evidence="2" type="ORF">D9615_003700</name>
</gene>
<evidence type="ECO:0000313" key="3">
    <source>
        <dbReference type="Proteomes" id="UP000565441"/>
    </source>
</evidence>
<feature type="region of interest" description="Disordered" evidence="1">
    <location>
        <begin position="178"/>
        <end position="215"/>
    </location>
</feature>
<feature type="region of interest" description="Disordered" evidence="1">
    <location>
        <begin position="324"/>
        <end position="358"/>
    </location>
</feature>
<dbReference type="OrthoDB" id="2505754at2759"/>
<name>A0A8H5HHT5_9AGAR</name>
<comment type="caution">
    <text evidence="2">The sequence shown here is derived from an EMBL/GenBank/DDBJ whole genome shotgun (WGS) entry which is preliminary data.</text>
</comment>
<dbReference type="AlphaFoldDB" id="A0A8H5HHT5"/>
<evidence type="ECO:0000256" key="1">
    <source>
        <dbReference type="SAM" id="MobiDB-lite"/>
    </source>
</evidence>
<sequence>MPNFDESNVQSIEFEAPLSADSASAAKRHFSIDLSLELERQLDMEYFPPTPAHHTDTHPPTNGAANASTRDSMDPHILAHIVKQLQQSLADVTKDRDELREAVALSHSHEAELQDALQHMIDKATTMEIELSDARKKIKDDEDAIALLRTKVEESRRGLMRLQTENRRQSLAPVDLSRAGIPSFGNPPSSKRASFTPLTGNFTARPTHGHRRIASVSDSPTNVTFFDKSFNTQTLTFPDNSTSPHPPSSSRRHSGLFGRTSPSQPAPSDQLSAELDTLRRELLSVKDELEHAKHELSESNEAREASETCVKALREFIGENNIGGSETVTSSLTSLKLPPPPTMARGDEEVESKKTGGTSSWGFKLWGDATAKASPSIPQSPTVAPTPAASSPQIPMSASPLSRKLGGFFSSRSSSISSMAVTPVPVLQSNAAPSIRDSMYSASDTSSLVEPISPPNEYVTHVVVKDVTNLSDSSAGNSPDLGKDISMRTHAHGIVAA</sequence>
<evidence type="ECO:0000313" key="2">
    <source>
        <dbReference type="EMBL" id="KAF5383579.1"/>
    </source>
</evidence>
<dbReference type="EMBL" id="JAACJP010000006">
    <property type="protein sequence ID" value="KAF5383579.1"/>
    <property type="molecule type" value="Genomic_DNA"/>
</dbReference>
<feature type="region of interest" description="Disordered" evidence="1">
    <location>
        <begin position="236"/>
        <end position="270"/>
    </location>
</feature>
<feature type="compositionally biased region" description="Polar residues" evidence="1">
    <location>
        <begin position="260"/>
        <end position="270"/>
    </location>
</feature>
<feature type="compositionally biased region" description="Low complexity" evidence="1">
    <location>
        <begin position="379"/>
        <end position="393"/>
    </location>
</feature>
<feature type="compositionally biased region" description="Polar residues" evidence="1">
    <location>
        <begin position="186"/>
        <end position="204"/>
    </location>
</feature>
<accession>A0A8H5HHT5</accession>
<feature type="compositionally biased region" description="Basic and acidic residues" evidence="1">
    <location>
        <begin position="345"/>
        <end position="354"/>
    </location>
</feature>
<keyword evidence="3" id="KW-1185">Reference proteome</keyword>
<proteinExistence type="predicted"/>
<dbReference type="Proteomes" id="UP000565441">
    <property type="component" value="Unassembled WGS sequence"/>
</dbReference>
<protein>
    <submittedName>
        <fullName evidence="2">Uncharacterized protein</fullName>
    </submittedName>
</protein>
<feature type="region of interest" description="Disordered" evidence="1">
    <location>
        <begin position="372"/>
        <end position="397"/>
    </location>
</feature>
<reference evidence="2 3" key="1">
    <citation type="journal article" date="2020" name="ISME J.">
        <title>Uncovering the hidden diversity of litter-decomposition mechanisms in mushroom-forming fungi.</title>
        <authorList>
            <person name="Floudas D."/>
            <person name="Bentzer J."/>
            <person name="Ahren D."/>
            <person name="Johansson T."/>
            <person name="Persson P."/>
            <person name="Tunlid A."/>
        </authorList>
    </citation>
    <scope>NUCLEOTIDE SEQUENCE [LARGE SCALE GENOMIC DNA]</scope>
    <source>
        <strain evidence="2 3">CBS 661.87</strain>
    </source>
</reference>
<organism evidence="2 3">
    <name type="scientific">Tricholomella constricta</name>
    <dbReference type="NCBI Taxonomy" id="117010"/>
    <lineage>
        <taxon>Eukaryota</taxon>
        <taxon>Fungi</taxon>
        <taxon>Dikarya</taxon>
        <taxon>Basidiomycota</taxon>
        <taxon>Agaricomycotina</taxon>
        <taxon>Agaricomycetes</taxon>
        <taxon>Agaricomycetidae</taxon>
        <taxon>Agaricales</taxon>
        <taxon>Tricholomatineae</taxon>
        <taxon>Lyophyllaceae</taxon>
        <taxon>Tricholomella</taxon>
    </lineage>
</organism>